<dbReference type="InterPro" id="IPR001789">
    <property type="entry name" value="Sig_transdc_resp-reg_receiver"/>
</dbReference>
<dbReference type="Pfam" id="PF04397">
    <property type="entry name" value="LytTR"/>
    <property type="match status" value="1"/>
</dbReference>
<dbReference type="SUPFAM" id="SSF52172">
    <property type="entry name" value="CheY-like"/>
    <property type="match status" value="1"/>
</dbReference>
<dbReference type="PROSITE" id="PS50930">
    <property type="entry name" value="HTH_LYTTR"/>
    <property type="match status" value="1"/>
</dbReference>
<evidence type="ECO:0000256" key="1">
    <source>
        <dbReference type="ARBA" id="ARBA00018672"/>
    </source>
</evidence>
<evidence type="ECO:0000259" key="4">
    <source>
        <dbReference type="PROSITE" id="PS50110"/>
    </source>
</evidence>
<dbReference type="RefSeq" id="WP_058296596.1">
    <property type="nucleotide sequence ID" value="NZ_CAMRXB010000052.1"/>
</dbReference>
<accession>A0A2A7MLR9</accession>
<gene>
    <name evidence="6" type="ORF">CQ394_12395</name>
</gene>
<dbReference type="SMART" id="SM00850">
    <property type="entry name" value="LytTR"/>
    <property type="match status" value="1"/>
</dbReference>
<dbReference type="SMART" id="SM00448">
    <property type="entry name" value="REC"/>
    <property type="match status" value="1"/>
</dbReference>
<comment type="function">
    <text evidence="2">May play the central regulatory role in sporulation. It may be an element of the effector pathway responsible for the activation of sporulation genes in response to nutritional stress. Spo0A may act in concert with spo0H (a sigma factor) to control the expression of some genes that are critical to the sporulation process.</text>
</comment>
<sequence length="252" mass="29523">MKVIDKFKIVIVEDETISNYELKYIVSKDERFNVVAQAYDGVNALKIIEDEEPEIVFIDINIPGKDGLELAEEIKKMLPDTILIFSTAYDKYAIKAFELKVYDYILKPYDENRIKDSLNCAASTLCDRINNNTINNINIKNIKSIVNKIPCENNGRIILIDIDKIYFCYSEDEKNYVKTDKDTYYTSKTLYELLEKTQFFRCHRSYIVNLNRIKEVYSWFNGTYKLIIDDKENTEVPVSRSHVKEIKQILGI</sequence>
<dbReference type="InterPro" id="IPR046947">
    <property type="entry name" value="LytR-like"/>
</dbReference>
<organism evidence="6 7">
    <name type="scientific">Clostridium neonatale</name>
    <dbReference type="NCBI Taxonomy" id="137838"/>
    <lineage>
        <taxon>Bacteria</taxon>
        <taxon>Bacillati</taxon>
        <taxon>Bacillota</taxon>
        <taxon>Clostridia</taxon>
        <taxon>Eubacteriales</taxon>
        <taxon>Clostridiaceae</taxon>
        <taxon>Clostridium</taxon>
    </lineage>
</organism>
<evidence type="ECO:0000313" key="6">
    <source>
        <dbReference type="EMBL" id="PEG32453.1"/>
    </source>
</evidence>
<dbReference type="Pfam" id="PF00072">
    <property type="entry name" value="Response_reg"/>
    <property type="match status" value="1"/>
</dbReference>
<name>A0A2A7MLR9_9CLOT</name>
<dbReference type="GO" id="GO:0000156">
    <property type="term" value="F:phosphorelay response regulator activity"/>
    <property type="evidence" value="ECO:0007669"/>
    <property type="project" value="InterPro"/>
</dbReference>
<dbReference type="OrthoDB" id="9809318at2"/>
<feature type="domain" description="Response regulatory" evidence="4">
    <location>
        <begin position="8"/>
        <end position="122"/>
    </location>
</feature>
<comment type="caution">
    <text evidence="6">The sequence shown here is derived from an EMBL/GenBank/DDBJ whole genome shotgun (WGS) entry which is preliminary data.</text>
</comment>
<keyword evidence="6" id="KW-0238">DNA-binding</keyword>
<proteinExistence type="predicted"/>
<dbReference type="STRING" id="137838.GCA_001458595_03969"/>
<dbReference type="GO" id="GO:0003677">
    <property type="term" value="F:DNA binding"/>
    <property type="evidence" value="ECO:0007669"/>
    <property type="project" value="UniProtKB-KW"/>
</dbReference>
<dbReference type="AlphaFoldDB" id="A0A2A7MLR9"/>
<reference evidence="6 7" key="1">
    <citation type="submission" date="2017-10" db="EMBL/GenBank/DDBJ databases">
        <title>Effective Description of Clostridium neonatale sp. nov. linked to necrotizing enterocolitis in neonates and a clarification of species assignable to the genus Clostridium (Prazmowski 1880) emend. Lawson and Rainey 2016.</title>
        <authorList>
            <person name="Bernard K."/>
            <person name="Burdz T."/>
            <person name="Wiebe D."/>
            <person name="Balcewich B."/>
            <person name="Alfa M."/>
            <person name="Bernier A.-M."/>
        </authorList>
    </citation>
    <scope>NUCLEOTIDE SEQUENCE [LARGE SCALE GENOMIC DNA]</scope>
    <source>
        <strain evidence="6 7">LCDC99A005</strain>
    </source>
</reference>
<dbReference type="InterPro" id="IPR011006">
    <property type="entry name" value="CheY-like_superfamily"/>
</dbReference>
<evidence type="ECO:0000313" key="7">
    <source>
        <dbReference type="Proteomes" id="UP000220840"/>
    </source>
</evidence>
<dbReference type="PANTHER" id="PTHR37299:SF1">
    <property type="entry name" value="STAGE 0 SPORULATION PROTEIN A HOMOLOG"/>
    <property type="match status" value="1"/>
</dbReference>
<evidence type="ECO:0000259" key="5">
    <source>
        <dbReference type="PROSITE" id="PS50930"/>
    </source>
</evidence>
<dbReference type="Gene3D" id="3.40.50.2300">
    <property type="match status" value="1"/>
</dbReference>
<keyword evidence="7" id="KW-1185">Reference proteome</keyword>
<feature type="domain" description="HTH LytTR-type" evidence="5">
    <location>
        <begin position="149"/>
        <end position="252"/>
    </location>
</feature>
<protein>
    <recommendedName>
        <fullName evidence="1">Stage 0 sporulation protein A homolog</fullName>
    </recommendedName>
</protein>
<evidence type="ECO:0000256" key="3">
    <source>
        <dbReference type="PROSITE-ProRule" id="PRU00169"/>
    </source>
</evidence>
<dbReference type="Proteomes" id="UP000220840">
    <property type="component" value="Unassembled WGS sequence"/>
</dbReference>
<dbReference type="InterPro" id="IPR007492">
    <property type="entry name" value="LytTR_DNA-bd_dom"/>
</dbReference>
<evidence type="ECO:0000256" key="2">
    <source>
        <dbReference type="ARBA" id="ARBA00024867"/>
    </source>
</evidence>
<dbReference type="PROSITE" id="PS50110">
    <property type="entry name" value="RESPONSE_REGULATORY"/>
    <property type="match status" value="1"/>
</dbReference>
<dbReference type="PANTHER" id="PTHR37299">
    <property type="entry name" value="TRANSCRIPTIONAL REGULATOR-RELATED"/>
    <property type="match status" value="1"/>
</dbReference>
<dbReference type="Gene3D" id="2.20.25.10">
    <property type="match status" value="1"/>
</dbReference>
<dbReference type="Gene3D" id="2.40.50.40">
    <property type="match status" value="1"/>
</dbReference>
<feature type="modified residue" description="4-aspartylphosphate" evidence="3">
    <location>
        <position position="59"/>
    </location>
</feature>
<keyword evidence="3" id="KW-0597">Phosphoprotein</keyword>
<dbReference type="EMBL" id="PDCJ01000001">
    <property type="protein sequence ID" value="PEG32453.1"/>
    <property type="molecule type" value="Genomic_DNA"/>
</dbReference>